<dbReference type="InterPro" id="IPR000504">
    <property type="entry name" value="RRM_dom"/>
</dbReference>
<proteinExistence type="predicted"/>
<evidence type="ECO:0000313" key="7">
    <source>
        <dbReference type="Proteomes" id="UP000595140"/>
    </source>
</evidence>
<keyword evidence="7" id="KW-1185">Reference proteome</keyword>
<name>A0A484LWR5_9ASTE</name>
<accession>A0A484LWR5</accession>
<dbReference type="PANTHER" id="PTHR48025:SF1">
    <property type="entry name" value="RRM DOMAIN-CONTAINING PROTEIN"/>
    <property type="match status" value="1"/>
</dbReference>
<dbReference type="InterPro" id="IPR035979">
    <property type="entry name" value="RBD_domain_sf"/>
</dbReference>
<dbReference type="InterPro" id="IPR050502">
    <property type="entry name" value="Euk_RNA-bind_prot"/>
</dbReference>
<dbReference type="CDD" id="cd12619">
    <property type="entry name" value="RRM2_PUB1"/>
    <property type="match status" value="1"/>
</dbReference>
<dbReference type="SUPFAM" id="SSF54928">
    <property type="entry name" value="RNA-binding domain, RBD"/>
    <property type="match status" value="2"/>
</dbReference>
<evidence type="ECO:0000256" key="2">
    <source>
        <dbReference type="ARBA" id="ARBA00022884"/>
    </source>
</evidence>
<evidence type="ECO:0000256" key="4">
    <source>
        <dbReference type="SAM" id="MobiDB-lite"/>
    </source>
</evidence>
<feature type="region of interest" description="Disordered" evidence="4">
    <location>
        <begin position="585"/>
        <end position="607"/>
    </location>
</feature>
<feature type="region of interest" description="Disordered" evidence="4">
    <location>
        <begin position="1"/>
        <end position="29"/>
    </location>
</feature>
<feature type="region of interest" description="Disordered" evidence="4">
    <location>
        <begin position="158"/>
        <end position="261"/>
    </location>
</feature>
<dbReference type="Pfam" id="PF04032">
    <property type="entry name" value="Rpr2"/>
    <property type="match status" value="1"/>
</dbReference>
<organism evidence="6 7">
    <name type="scientific">Cuscuta campestris</name>
    <dbReference type="NCBI Taxonomy" id="132261"/>
    <lineage>
        <taxon>Eukaryota</taxon>
        <taxon>Viridiplantae</taxon>
        <taxon>Streptophyta</taxon>
        <taxon>Embryophyta</taxon>
        <taxon>Tracheophyta</taxon>
        <taxon>Spermatophyta</taxon>
        <taxon>Magnoliopsida</taxon>
        <taxon>eudicotyledons</taxon>
        <taxon>Gunneridae</taxon>
        <taxon>Pentapetalae</taxon>
        <taxon>asterids</taxon>
        <taxon>lamiids</taxon>
        <taxon>Solanales</taxon>
        <taxon>Convolvulaceae</taxon>
        <taxon>Cuscuteae</taxon>
        <taxon>Cuscuta</taxon>
        <taxon>Cuscuta subgen. Grammica</taxon>
        <taxon>Cuscuta sect. Cleistogrammica</taxon>
    </lineage>
</organism>
<dbReference type="PROSITE" id="PS50102">
    <property type="entry name" value="RRM"/>
    <property type="match status" value="3"/>
</dbReference>
<keyword evidence="2 3" id="KW-0694">RNA-binding</keyword>
<dbReference type="Gene3D" id="3.30.70.330">
    <property type="match status" value="3"/>
</dbReference>
<dbReference type="Gene3D" id="6.20.50.20">
    <property type="match status" value="1"/>
</dbReference>
<feature type="compositionally biased region" description="Low complexity" evidence="4">
    <location>
        <begin position="171"/>
        <end position="182"/>
    </location>
</feature>
<feature type="compositionally biased region" description="Polar residues" evidence="4">
    <location>
        <begin position="598"/>
        <end position="607"/>
    </location>
</feature>
<dbReference type="AlphaFoldDB" id="A0A484LWR5"/>
<dbReference type="InterPro" id="IPR007175">
    <property type="entry name" value="Rpr2/Snm1/Rpp21"/>
</dbReference>
<dbReference type="EMBL" id="OOIL02002158">
    <property type="protein sequence ID" value="VFQ80727.1"/>
    <property type="molecule type" value="Genomic_DNA"/>
</dbReference>
<evidence type="ECO:0000313" key="6">
    <source>
        <dbReference type="EMBL" id="VFQ80727.1"/>
    </source>
</evidence>
<feature type="domain" description="RRM" evidence="5">
    <location>
        <begin position="609"/>
        <end position="684"/>
    </location>
</feature>
<dbReference type="FunFam" id="3.30.70.330:FF:000598">
    <property type="entry name" value="Oligouridylate-binding protein 1C"/>
    <property type="match status" value="1"/>
</dbReference>
<feature type="domain" description="RRM" evidence="5">
    <location>
        <begin position="488"/>
        <end position="566"/>
    </location>
</feature>
<dbReference type="SMART" id="SM00360">
    <property type="entry name" value="RRM"/>
    <property type="match status" value="3"/>
</dbReference>
<keyword evidence="1" id="KW-0677">Repeat</keyword>
<dbReference type="FunFam" id="3.30.70.330:FF:000256">
    <property type="entry name" value="oligouridylate-binding protein 1-like isoform X2"/>
    <property type="match status" value="1"/>
</dbReference>
<dbReference type="Pfam" id="PF00076">
    <property type="entry name" value="RRM_1"/>
    <property type="match status" value="3"/>
</dbReference>
<evidence type="ECO:0000256" key="3">
    <source>
        <dbReference type="PROSITE-ProRule" id="PRU00176"/>
    </source>
</evidence>
<dbReference type="FunFam" id="3.30.70.330:FF:000191">
    <property type="entry name" value="Oligouridylate-binding protein 1C"/>
    <property type="match status" value="1"/>
</dbReference>
<sequence length="767" mass="84037">MGKKGPNSREGSGGVTFGSSTIRHDWNARKPSHVNPKLMVKVDHIKNLAVWASNVASIPPLSTFFGTRLAAYSESLGLAPDPSLVSCQRCESVLQPGYNCTIRVEKSNKKAHRHKNKKYRSNLQNHVVYTCHCCSHRNLISGTATGYLKEICPRKDKPLTHKSSESKTANKQQQQPTKVPQVGSGECGCTETLPLPEEARKSSPNQSNSNDNEIARGGPVEPIDDPSTPLSMRVDISLLDSKRKRRRMKSGGLGKAIGSGHATTVTNNTITTAKDVIDQSNNGTARKRRRKSWTSLKEIAESSGRDHKLYFSFFLFFPTSVLLGHSSSSPFHSPSKPYRALISVHRSVIEKMQHQRLKQQQALMQQALLQQQPLYHPGLIAAPPIEPIPSGNLPPGFDPSTCRSVYVGNIHPQVTELLLQEVFSNAGLVESCKLIRKENSSYGFVHYYDRRFASLAILSLNGRQLFGQPIKVNWAYTSTQREDTSSHYNIFVGDLSHEVTDAMLFACFSVYPSCSDARVMWDQKTGRSRGFGFVSFRNQQDAQSAINDVTGKWLGSRQIRCNWATKGANSNDDIQSSDARSVVELTNGSSDDGKEAQNSEAPENNPQYTTVYVGNLAPEVTQLDLHRHFHALGAGSIEEVRVQRDKGFGFVRYSTHEEAALAIQIGNSPSLLSGKQIKCSWGNKPTPPGTVSNPLPPPEPLQAMSAADVMMYGRMSKMAGGVHGGLSQHPLNQFGSMGIGGVAGASQAILDGGFQSVAAAQQLMYYQ</sequence>
<feature type="domain" description="RRM" evidence="5">
    <location>
        <begin position="403"/>
        <end position="477"/>
    </location>
</feature>
<gene>
    <name evidence="6" type="ORF">CCAM_LOCUS22503</name>
</gene>
<reference evidence="6 7" key="1">
    <citation type="submission" date="2018-04" db="EMBL/GenBank/DDBJ databases">
        <authorList>
            <person name="Vogel A."/>
        </authorList>
    </citation>
    <scope>NUCLEOTIDE SEQUENCE [LARGE SCALE GENOMIC DNA]</scope>
</reference>
<dbReference type="PANTHER" id="PTHR48025">
    <property type="entry name" value="OS02G0815200 PROTEIN"/>
    <property type="match status" value="1"/>
</dbReference>
<dbReference type="GO" id="GO:0003729">
    <property type="term" value="F:mRNA binding"/>
    <property type="evidence" value="ECO:0007669"/>
    <property type="project" value="TreeGrafter"/>
</dbReference>
<dbReference type="GO" id="GO:0006396">
    <property type="term" value="P:RNA processing"/>
    <property type="evidence" value="ECO:0007669"/>
    <property type="project" value="InterPro"/>
</dbReference>
<feature type="compositionally biased region" description="Polar residues" evidence="4">
    <location>
        <begin position="202"/>
        <end position="212"/>
    </location>
</feature>
<protein>
    <recommendedName>
        <fullName evidence="5">RRM domain-containing protein</fullName>
    </recommendedName>
</protein>
<dbReference type="GO" id="GO:0005634">
    <property type="term" value="C:nucleus"/>
    <property type="evidence" value="ECO:0007669"/>
    <property type="project" value="TreeGrafter"/>
</dbReference>
<dbReference type="InterPro" id="IPR012677">
    <property type="entry name" value="Nucleotide-bd_a/b_plait_sf"/>
</dbReference>
<dbReference type="Proteomes" id="UP000595140">
    <property type="component" value="Unassembled WGS sequence"/>
</dbReference>
<evidence type="ECO:0000256" key="1">
    <source>
        <dbReference type="ARBA" id="ARBA00022737"/>
    </source>
</evidence>
<evidence type="ECO:0000259" key="5">
    <source>
        <dbReference type="PROSITE" id="PS50102"/>
    </source>
</evidence>
<dbReference type="OrthoDB" id="1937463at2759"/>